<dbReference type="Proteomes" id="UP000838308">
    <property type="component" value="Unassembled WGS sequence"/>
</dbReference>
<proteinExistence type="predicted"/>
<feature type="transmembrane region" description="Helical" evidence="1">
    <location>
        <begin position="131"/>
        <end position="155"/>
    </location>
</feature>
<organism evidence="2 3">
    <name type="scientific">Neobacillus rhizosphaerae</name>
    <dbReference type="NCBI Taxonomy" id="2880965"/>
    <lineage>
        <taxon>Bacteria</taxon>
        <taxon>Bacillati</taxon>
        <taxon>Bacillota</taxon>
        <taxon>Bacilli</taxon>
        <taxon>Bacillales</taxon>
        <taxon>Bacillaceae</taxon>
        <taxon>Neobacillus</taxon>
    </lineage>
</organism>
<keyword evidence="3" id="KW-1185">Reference proteome</keyword>
<feature type="transmembrane region" description="Helical" evidence="1">
    <location>
        <begin position="53"/>
        <end position="78"/>
    </location>
</feature>
<keyword evidence="1" id="KW-1133">Transmembrane helix</keyword>
<feature type="transmembrane region" description="Helical" evidence="1">
    <location>
        <begin position="206"/>
        <end position="224"/>
    </location>
</feature>
<accession>A0ABM9EPK9</accession>
<feature type="transmembrane region" description="Helical" evidence="1">
    <location>
        <begin position="99"/>
        <end position="125"/>
    </location>
</feature>
<keyword evidence="1" id="KW-0812">Transmembrane</keyword>
<gene>
    <name evidence="2" type="ORF">BACCIP111895_01724</name>
</gene>
<sequence>MYVIGKREFMSLFKGVKSCIVIAILLLTSYYSAKFANILATGIELSAKEAENIHTVGLLGLLFLLGQLFIAGLSHDTINQETHERTMRFLVTRTSRTSILLGKFFGIWMFWFICLTVSFLLISIFAQKFDLFIFSQTISLVTLQISFTILLSVLIPKPGFTMFLGIVFGLTFPILGFWVVLTSNVWVSWTKFFTPFYYLDREDFTFLVIFILSGIMLFFANFIFKRREC</sequence>
<comment type="caution">
    <text evidence="2">The sequence shown here is derived from an EMBL/GenBank/DDBJ whole genome shotgun (WGS) entry which is preliminary data.</text>
</comment>
<dbReference type="RefSeq" id="WP_248734873.1">
    <property type="nucleotide sequence ID" value="NZ_CALBWS010000008.1"/>
</dbReference>
<evidence type="ECO:0000313" key="2">
    <source>
        <dbReference type="EMBL" id="CAH2714552.1"/>
    </source>
</evidence>
<keyword evidence="1" id="KW-0472">Membrane</keyword>
<protein>
    <recommendedName>
        <fullName evidence="4">ABC transporter permease</fullName>
    </recommendedName>
</protein>
<feature type="transmembrane region" description="Helical" evidence="1">
    <location>
        <begin position="12"/>
        <end position="33"/>
    </location>
</feature>
<dbReference type="EMBL" id="CALBWS010000008">
    <property type="protein sequence ID" value="CAH2714552.1"/>
    <property type="molecule type" value="Genomic_DNA"/>
</dbReference>
<reference evidence="2" key="1">
    <citation type="submission" date="2022-04" db="EMBL/GenBank/DDBJ databases">
        <authorList>
            <person name="Criscuolo A."/>
        </authorList>
    </citation>
    <scope>NUCLEOTIDE SEQUENCE</scope>
    <source>
        <strain evidence="2">CIP111895</strain>
    </source>
</reference>
<evidence type="ECO:0000256" key="1">
    <source>
        <dbReference type="SAM" id="Phobius"/>
    </source>
</evidence>
<evidence type="ECO:0008006" key="4">
    <source>
        <dbReference type="Google" id="ProtNLM"/>
    </source>
</evidence>
<name>A0ABM9EPK9_9BACI</name>
<evidence type="ECO:0000313" key="3">
    <source>
        <dbReference type="Proteomes" id="UP000838308"/>
    </source>
</evidence>
<feature type="transmembrane region" description="Helical" evidence="1">
    <location>
        <begin position="162"/>
        <end position="186"/>
    </location>
</feature>